<evidence type="ECO:0000313" key="8">
    <source>
        <dbReference type="Proteomes" id="UP000215355"/>
    </source>
</evidence>
<organism evidence="7 8">
    <name type="scientific">Sphingobacterium mizutaii</name>
    <dbReference type="NCBI Taxonomy" id="1010"/>
    <lineage>
        <taxon>Bacteria</taxon>
        <taxon>Pseudomonadati</taxon>
        <taxon>Bacteroidota</taxon>
        <taxon>Sphingobacteriia</taxon>
        <taxon>Sphingobacteriales</taxon>
        <taxon>Sphingobacteriaceae</taxon>
        <taxon>Sphingobacterium</taxon>
    </lineage>
</organism>
<dbReference type="InterPro" id="IPR011040">
    <property type="entry name" value="Sialidase"/>
</dbReference>
<dbReference type="GO" id="GO:0005737">
    <property type="term" value="C:cytoplasm"/>
    <property type="evidence" value="ECO:0007669"/>
    <property type="project" value="TreeGrafter"/>
</dbReference>
<name>A0AAJ4XEP0_9SPHI</name>
<sequence>MKKLFLSVFAACLISAVSAQETVVFRSGEDGYASYRIPAIIKNKNGDLIAFSEGRVDHAGDYGNVDIVYKISQDQGKTWGKLNVAADYDKLQAGNVAPVVDLTDPAYPSGRIFLFYNTGNNHEGEVRKGKGLREVWYITSTDGAKTWSEPVNITSQTHRPNQPQVNAAYTFTEDWRTYANTPGHGFQFVSGPNKGRIYIAANHSAGDPSAQGKDWNAHAFYSDDHGKTFKLSQNVPYPGTNESTAAQIGENEVYMSSRNQQLNPKQRVISVSNDGGESWQSSAPDPNLPDPINQGSVLSWKKGKNFVLAHINAADEKNRDNLTLRLSKDKGKTWYFTKLIAKAPEGYKGAYSAYSDIVLMKPKLVGILYEKDNYKDIVFLTEKIK</sequence>
<dbReference type="GO" id="GO:0004308">
    <property type="term" value="F:exo-alpha-sialidase activity"/>
    <property type="evidence" value="ECO:0007669"/>
    <property type="project" value="UniProtKB-EC"/>
</dbReference>
<dbReference type="CDD" id="cd15482">
    <property type="entry name" value="Sialidase_non-viral"/>
    <property type="match status" value="1"/>
</dbReference>
<dbReference type="KEGG" id="smiz:4412673_03723"/>
<dbReference type="PANTHER" id="PTHR10628:SF30">
    <property type="entry name" value="EXO-ALPHA-SIALIDASE"/>
    <property type="match status" value="1"/>
</dbReference>
<accession>A0AAJ4XEP0</accession>
<evidence type="ECO:0000256" key="3">
    <source>
        <dbReference type="ARBA" id="ARBA00012733"/>
    </source>
</evidence>
<dbReference type="SUPFAM" id="SSF50939">
    <property type="entry name" value="Sialidases"/>
    <property type="match status" value="1"/>
</dbReference>
<evidence type="ECO:0000259" key="6">
    <source>
        <dbReference type="Pfam" id="PF13088"/>
    </source>
</evidence>
<gene>
    <name evidence="7" type="primary">nedA_2</name>
    <name evidence="7" type="ORF">SAMEA4412673_03723</name>
</gene>
<evidence type="ECO:0000256" key="4">
    <source>
        <dbReference type="SAM" id="MobiDB-lite"/>
    </source>
</evidence>
<dbReference type="AlphaFoldDB" id="A0AAJ4XEP0"/>
<dbReference type="PANTHER" id="PTHR10628">
    <property type="entry name" value="SIALIDASE"/>
    <property type="match status" value="1"/>
</dbReference>
<dbReference type="EC" id="3.2.1.18" evidence="3"/>
<dbReference type="Proteomes" id="UP000215355">
    <property type="component" value="Chromosome 1"/>
</dbReference>
<comment type="similarity">
    <text evidence="2">Belongs to the glycosyl hydrolase 33 family.</text>
</comment>
<dbReference type="GO" id="GO:0006689">
    <property type="term" value="P:ganglioside catabolic process"/>
    <property type="evidence" value="ECO:0007669"/>
    <property type="project" value="TreeGrafter"/>
</dbReference>
<dbReference type="InterPro" id="IPR026856">
    <property type="entry name" value="Sialidase_fam"/>
</dbReference>
<dbReference type="GO" id="GO:0016020">
    <property type="term" value="C:membrane"/>
    <property type="evidence" value="ECO:0007669"/>
    <property type="project" value="TreeGrafter"/>
</dbReference>
<feature type="region of interest" description="Disordered" evidence="4">
    <location>
        <begin position="271"/>
        <end position="290"/>
    </location>
</feature>
<evidence type="ECO:0000256" key="2">
    <source>
        <dbReference type="ARBA" id="ARBA00009348"/>
    </source>
</evidence>
<evidence type="ECO:0000256" key="1">
    <source>
        <dbReference type="ARBA" id="ARBA00000427"/>
    </source>
</evidence>
<dbReference type="Gene3D" id="2.120.10.10">
    <property type="match status" value="1"/>
</dbReference>
<evidence type="ECO:0000256" key="5">
    <source>
        <dbReference type="SAM" id="SignalP"/>
    </source>
</evidence>
<feature type="domain" description="Sialidase" evidence="6">
    <location>
        <begin position="48"/>
        <end position="359"/>
    </location>
</feature>
<feature type="signal peptide" evidence="5">
    <location>
        <begin position="1"/>
        <end position="19"/>
    </location>
</feature>
<dbReference type="GO" id="GO:0009313">
    <property type="term" value="P:oligosaccharide catabolic process"/>
    <property type="evidence" value="ECO:0007669"/>
    <property type="project" value="TreeGrafter"/>
</dbReference>
<keyword evidence="7" id="KW-0326">Glycosidase</keyword>
<comment type="catalytic activity">
    <reaction evidence="1">
        <text>Hydrolysis of alpha-(2-&gt;3)-, alpha-(2-&gt;6)-, alpha-(2-&gt;8)- glycosidic linkages of terminal sialic acid residues in oligosaccharides, glycoproteins, glycolipids, colominic acid and synthetic substrates.</text>
        <dbReference type="EC" id="3.2.1.18"/>
    </reaction>
</comment>
<feature type="compositionally biased region" description="Polar residues" evidence="4">
    <location>
        <begin position="271"/>
        <end position="284"/>
    </location>
</feature>
<protein>
    <recommendedName>
        <fullName evidence="3">exo-alpha-sialidase</fullName>
        <ecNumber evidence="3">3.2.1.18</ecNumber>
    </recommendedName>
</protein>
<reference evidence="7 8" key="1">
    <citation type="submission" date="2017-06" db="EMBL/GenBank/DDBJ databases">
        <authorList>
            <consortium name="Pathogen Informatics"/>
        </authorList>
    </citation>
    <scope>NUCLEOTIDE SEQUENCE [LARGE SCALE GENOMIC DNA]</scope>
    <source>
        <strain evidence="7 8">NCTC12149</strain>
    </source>
</reference>
<dbReference type="EMBL" id="LT906468">
    <property type="protein sequence ID" value="SNV61629.1"/>
    <property type="molecule type" value="Genomic_DNA"/>
</dbReference>
<dbReference type="RefSeq" id="WP_093099319.1">
    <property type="nucleotide sequence ID" value="NZ_CP158798.1"/>
</dbReference>
<dbReference type="InterPro" id="IPR036278">
    <property type="entry name" value="Sialidase_sf"/>
</dbReference>
<feature type="chain" id="PRO_5042564551" description="exo-alpha-sialidase" evidence="5">
    <location>
        <begin position="20"/>
        <end position="385"/>
    </location>
</feature>
<proteinExistence type="inferred from homology"/>
<keyword evidence="5" id="KW-0732">Signal</keyword>
<dbReference type="Pfam" id="PF13088">
    <property type="entry name" value="BNR_2"/>
    <property type="match status" value="1"/>
</dbReference>
<evidence type="ECO:0000313" key="7">
    <source>
        <dbReference type="EMBL" id="SNV61629.1"/>
    </source>
</evidence>
<keyword evidence="7" id="KW-0378">Hydrolase</keyword>